<proteinExistence type="predicted"/>
<evidence type="ECO:0000313" key="2">
    <source>
        <dbReference type="EMBL" id="KAL1876465.1"/>
    </source>
</evidence>
<name>A0ABR3XL59_9PEZI</name>
<evidence type="ECO:0000259" key="1">
    <source>
        <dbReference type="Pfam" id="PF13577"/>
    </source>
</evidence>
<protein>
    <recommendedName>
        <fullName evidence="1">SnoaL-like domain-containing protein</fullName>
    </recommendedName>
</protein>
<sequence>MLVPTETTEIISRKKSYYGRFIDTKQWDELPSIALPDAEFRFFEPDGTLTHVGRTPLAFTGPEACASFFRKMFGNAQTLHMFGRGELEQIKPDEIRAIWPMEDQIILRQGWLPIEVRGGGYYYETWRQRDHDWFLESLVLRRTYTKPSTLAWLGGLLSSYLRPKNDQASNA</sequence>
<dbReference type="Pfam" id="PF13577">
    <property type="entry name" value="SnoaL_4"/>
    <property type="match status" value="1"/>
</dbReference>
<dbReference type="Proteomes" id="UP001583177">
    <property type="component" value="Unassembled WGS sequence"/>
</dbReference>
<dbReference type="Gene3D" id="3.10.450.50">
    <property type="match status" value="1"/>
</dbReference>
<accession>A0ABR3XL59</accession>
<organism evidence="2 3">
    <name type="scientific">Diaporthe australafricana</name>
    <dbReference type="NCBI Taxonomy" id="127596"/>
    <lineage>
        <taxon>Eukaryota</taxon>
        <taxon>Fungi</taxon>
        <taxon>Dikarya</taxon>
        <taxon>Ascomycota</taxon>
        <taxon>Pezizomycotina</taxon>
        <taxon>Sordariomycetes</taxon>
        <taxon>Sordariomycetidae</taxon>
        <taxon>Diaporthales</taxon>
        <taxon>Diaporthaceae</taxon>
        <taxon>Diaporthe</taxon>
    </lineage>
</organism>
<gene>
    <name evidence="2" type="ORF">Daus18300_002709</name>
</gene>
<comment type="caution">
    <text evidence="2">The sequence shown here is derived from an EMBL/GenBank/DDBJ whole genome shotgun (WGS) entry which is preliminary data.</text>
</comment>
<dbReference type="InterPro" id="IPR037401">
    <property type="entry name" value="SnoaL-like"/>
</dbReference>
<feature type="domain" description="SnoaL-like" evidence="1">
    <location>
        <begin position="8"/>
        <end position="137"/>
    </location>
</feature>
<dbReference type="SUPFAM" id="SSF54427">
    <property type="entry name" value="NTF2-like"/>
    <property type="match status" value="1"/>
</dbReference>
<evidence type="ECO:0000313" key="3">
    <source>
        <dbReference type="Proteomes" id="UP001583177"/>
    </source>
</evidence>
<dbReference type="InterPro" id="IPR032710">
    <property type="entry name" value="NTF2-like_dom_sf"/>
</dbReference>
<keyword evidence="3" id="KW-1185">Reference proteome</keyword>
<dbReference type="EMBL" id="JAWRVE010000016">
    <property type="protein sequence ID" value="KAL1876465.1"/>
    <property type="molecule type" value="Genomic_DNA"/>
</dbReference>
<reference evidence="2 3" key="1">
    <citation type="journal article" date="2024" name="IMA Fungus">
        <title>IMA Genome - F19 : A genome assembly and annotation guide to empower mycologists, including annotated draft genome sequences of Ceratocystis pirilliformis, Diaporthe australafricana, Fusarium ophioides, Paecilomyces lecythidis, and Sporothrix stenoceras.</title>
        <authorList>
            <person name="Aylward J."/>
            <person name="Wilson A.M."/>
            <person name="Visagie C.M."/>
            <person name="Spraker J."/>
            <person name="Barnes I."/>
            <person name="Buitendag C."/>
            <person name="Ceriani C."/>
            <person name="Del Mar Angel L."/>
            <person name="du Plessis D."/>
            <person name="Fuchs T."/>
            <person name="Gasser K."/>
            <person name="Kramer D."/>
            <person name="Li W."/>
            <person name="Munsamy K."/>
            <person name="Piso A."/>
            <person name="Price J.L."/>
            <person name="Sonnekus B."/>
            <person name="Thomas C."/>
            <person name="van der Nest A."/>
            <person name="van Dijk A."/>
            <person name="van Heerden A."/>
            <person name="van Vuuren N."/>
            <person name="Yilmaz N."/>
            <person name="Duong T.A."/>
            <person name="van der Merwe N.A."/>
            <person name="Wingfield M.J."/>
            <person name="Wingfield B.D."/>
        </authorList>
    </citation>
    <scope>NUCLEOTIDE SEQUENCE [LARGE SCALE GENOMIC DNA]</scope>
    <source>
        <strain evidence="2 3">CMW 18300</strain>
    </source>
</reference>